<dbReference type="CDD" id="cd11301">
    <property type="entry name" value="Fut1_Fut2_like"/>
    <property type="match status" value="1"/>
</dbReference>
<sequence length="320" mass="36645">MKNFYKADQIESAVYMEIVGGLANQMTCYAGARAIADRLDVPLKLDLSFYKSDFEGCTPRDFELDCLNVRYDLASPEELEVLSKARKRQIGRRRLLDDLIGTILQQKPLRCTYWNESKNNESLRYNSIVDGFSTPLSINAHFASVQYYDMDSLRNDFEFKVSNDQRKGMAKVLSDVQSSKSVSLHIRRGDYASLATARSYHGLLGIEYFQEAIAKAKELDPDVKFYVFSDDLDWVEDNLKCEDKLNMVSIDGPAYLEMYLMTQCWGNIIANSGFSRWPALLADTNDRLVIRPNRWNVADVMEDVDIAPSHWLAIDSHFES</sequence>
<dbReference type="Proteomes" id="UP000624703">
    <property type="component" value="Unassembled WGS sequence"/>
</dbReference>
<proteinExistence type="predicted"/>
<organism evidence="3 4">
    <name type="scientific">Persicirhabdus sediminis</name>
    <dbReference type="NCBI Taxonomy" id="454144"/>
    <lineage>
        <taxon>Bacteria</taxon>
        <taxon>Pseudomonadati</taxon>
        <taxon>Verrucomicrobiota</taxon>
        <taxon>Verrucomicrobiia</taxon>
        <taxon>Verrucomicrobiales</taxon>
        <taxon>Verrucomicrobiaceae</taxon>
        <taxon>Persicirhabdus</taxon>
    </lineage>
</organism>
<protein>
    <submittedName>
        <fullName evidence="3">Alpha-1,2-fucosyltransferase</fullName>
    </submittedName>
</protein>
<gene>
    <name evidence="3" type="ORF">JIN82_05055</name>
</gene>
<dbReference type="EMBL" id="JAENIM010000022">
    <property type="protein sequence ID" value="MBK1790524.1"/>
    <property type="molecule type" value="Genomic_DNA"/>
</dbReference>
<dbReference type="PANTHER" id="PTHR11927:SF9">
    <property type="entry name" value="L-FUCOSYLTRANSFERASE"/>
    <property type="match status" value="1"/>
</dbReference>
<accession>A0A8J7MBI4</accession>
<evidence type="ECO:0000313" key="3">
    <source>
        <dbReference type="EMBL" id="MBK1790524.1"/>
    </source>
</evidence>
<dbReference type="InterPro" id="IPR002516">
    <property type="entry name" value="Glyco_trans_11"/>
</dbReference>
<dbReference type="GO" id="GO:0008107">
    <property type="term" value="F:galactoside 2-alpha-L-fucosyltransferase activity"/>
    <property type="evidence" value="ECO:0007669"/>
    <property type="project" value="InterPro"/>
</dbReference>
<keyword evidence="2" id="KW-0808">Transferase</keyword>
<reference evidence="3" key="1">
    <citation type="submission" date="2021-01" db="EMBL/GenBank/DDBJ databases">
        <title>Modified the classification status of verrucomicrobia.</title>
        <authorList>
            <person name="Feng X."/>
        </authorList>
    </citation>
    <scope>NUCLEOTIDE SEQUENCE</scope>
    <source>
        <strain evidence="3">_KCTC 22039</strain>
    </source>
</reference>
<evidence type="ECO:0000313" key="4">
    <source>
        <dbReference type="Proteomes" id="UP000624703"/>
    </source>
</evidence>
<dbReference type="GO" id="GO:0005975">
    <property type="term" value="P:carbohydrate metabolic process"/>
    <property type="evidence" value="ECO:0007669"/>
    <property type="project" value="InterPro"/>
</dbReference>
<comment type="caution">
    <text evidence="3">The sequence shown here is derived from an EMBL/GenBank/DDBJ whole genome shotgun (WGS) entry which is preliminary data.</text>
</comment>
<evidence type="ECO:0000256" key="1">
    <source>
        <dbReference type="ARBA" id="ARBA00022676"/>
    </source>
</evidence>
<dbReference type="PANTHER" id="PTHR11927">
    <property type="entry name" value="GALACTOSIDE 2-L-FUCOSYLTRANSFERASE"/>
    <property type="match status" value="1"/>
</dbReference>
<dbReference type="GO" id="GO:0016020">
    <property type="term" value="C:membrane"/>
    <property type="evidence" value="ECO:0007669"/>
    <property type="project" value="InterPro"/>
</dbReference>
<keyword evidence="4" id="KW-1185">Reference proteome</keyword>
<name>A0A8J7MBI4_9BACT</name>
<dbReference type="RefSeq" id="WP_200310558.1">
    <property type="nucleotide sequence ID" value="NZ_JAENIM010000022.1"/>
</dbReference>
<dbReference type="Pfam" id="PF01531">
    <property type="entry name" value="Glyco_transf_11"/>
    <property type="match status" value="1"/>
</dbReference>
<dbReference type="AlphaFoldDB" id="A0A8J7MBI4"/>
<evidence type="ECO:0000256" key="2">
    <source>
        <dbReference type="ARBA" id="ARBA00022679"/>
    </source>
</evidence>
<keyword evidence="1" id="KW-0328">Glycosyltransferase</keyword>